<dbReference type="RefSeq" id="WP_048533602.1">
    <property type="nucleotide sequence ID" value="NZ_CATLQZ010000002.1"/>
</dbReference>
<comment type="caution">
    <text evidence="2">The sequence shown here is derived from an EMBL/GenBank/DDBJ whole genome shotgun (WGS) entry which is preliminary data.</text>
</comment>
<name>A0A975WA36_9RHOB</name>
<dbReference type="EMBL" id="FNYY01000006">
    <property type="protein sequence ID" value="SEJ48256.1"/>
    <property type="molecule type" value="Genomic_DNA"/>
</dbReference>
<keyword evidence="2" id="KW-0966">Cell projection</keyword>
<dbReference type="InterPro" id="IPR010845">
    <property type="entry name" value="FlaF"/>
</dbReference>
<evidence type="ECO:0000313" key="2">
    <source>
        <dbReference type="EMBL" id="SEJ48256.1"/>
    </source>
</evidence>
<dbReference type="GeneID" id="80818390"/>
<sequence length="124" mass="13853">MNAQSMAHRAYAQSAATKTDRRAEYETIARTTHELKAAAEKATSDFPRLAGALHRNNRLWTILAADVADRDNPLPQDLKARIFFLSEFTKRHSAQVLARKATVVPLLEINTAILRGLRRGSART</sequence>
<keyword evidence="2" id="KW-0282">Flagellum</keyword>
<reference evidence="2 3" key="1">
    <citation type="submission" date="2016-10" db="EMBL/GenBank/DDBJ databases">
        <authorList>
            <person name="Varghese N."/>
            <person name="Submissions S."/>
        </authorList>
    </citation>
    <scope>NUCLEOTIDE SEQUENCE [LARGE SCALE GENOMIC DNA]</scope>
    <source>
        <strain evidence="2 3">FF3</strain>
    </source>
</reference>
<feature type="region of interest" description="Disordered" evidence="1">
    <location>
        <begin position="1"/>
        <end position="23"/>
    </location>
</feature>
<evidence type="ECO:0000256" key="1">
    <source>
        <dbReference type="SAM" id="MobiDB-lite"/>
    </source>
</evidence>
<keyword evidence="2" id="KW-0969">Cilium</keyword>
<gene>
    <name evidence="2" type="ORF">SAMN04487940_106133</name>
</gene>
<dbReference type="AlphaFoldDB" id="A0A975WA36"/>
<organism evidence="2 3">
    <name type="scientific">Marinovum algicola</name>
    <dbReference type="NCBI Taxonomy" id="42444"/>
    <lineage>
        <taxon>Bacteria</taxon>
        <taxon>Pseudomonadati</taxon>
        <taxon>Pseudomonadota</taxon>
        <taxon>Alphaproteobacteria</taxon>
        <taxon>Rhodobacterales</taxon>
        <taxon>Roseobacteraceae</taxon>
        <taxon>Marinovum</taxon>
    </lineage>
</organism>
<dbReference type="Pfam" id="PF07309">
    <property type="entry name" value="FlaF"/>
    <property type="match status" value="1"/>
</dbReference>
<keyword evidence="3" id="KW-1185">Reference proteome</keyword>
<dbReference type="GO" id="GO:0044781">
    <property type="term" value="P:bacterial-type flagellum organization"/>
    <property type="evidence" value="ECO:0007669"/>
    <property type="project" value="InterPro"/>
</dbReference>
<accession>A0A975WA36</accession>
<evidence type="ECO:0000313" key="3">
    <source>
        <dbReference type="Proteomes" id="UP000182932"/>
    </source>
</evidence>
<protein>
    <submittedName>
        <fullName evidence="2">Flagellar protein FlaF</fullName>
    </submittedName>
</protein>
<proteinExistence type="predicted"/>
<dbReference type="NCBIfam" id="NF009435">
    <property type="entry name" value="PRK12794.1"/>
    <property type="match status" value="1"/>
</dbReference>
<dbReference type="Proteomes" id="UP000182932">
    <property type="component" value="Unassembled WGS sequence"/>
</dbReference>